<evidence type="ECO:0000259" key="1">
    <source>
        <dbReference type="PROSITE" id="PS51819"/>
    </source>
</evidence>
<evidence type="ECO:0000313" key="2">
    <source>
        <dbReference type="EMBL" id="GAA4864335.1"/>
    </source>
</evidence>
<keyword evidence="3" id="KW-1185">Reference proteome</keyword>
<feature type="domain" description="VOC" evidence="1">
    <location>
        <begin position="11"/>
        <end position="130"/>
    </location>
</feature>
<protein>
    <recommendedName>
        <fullName evidence="1">VOC domain-containing protein</fullName>
    </recommendedName>
</protein>
<name>A0ABP9DYX5_9PSEU</name>
<dbReference type="InterPro" id="IPR029068">
    <property type="entry name" value="Glyas_Bleomycin-R_OHBP_Dase"/>
</dbReference>
<sequence>MIGTERPQFTGFHHYSPAITDVDTSAAWYERVLGLTRTTAPCPEDEGTETVVLSDPDSGVAIQLKAPALGRRHSHTGFSVASRSQLDTWATWLDGLGIAHGGVVDVGEPEPYAYLVFRDPDDVPLVLVHVGV</sequence>
<dbReference type="InterPro" id="IPR037523">
    <property type="entry name" value="VOC_core"/>
</dbReference>
<dbReference type="InterPro" id="IPR004360">
    <property type="entry name" value="Glyas_Fos-R_dOase_dom"/>
</dbReference>
<comment type="caution">
    <text evidence="2">The sequence shown here is derived from an EMBL/GenBank/DDBJ whole genome shotgun (WGS) entry which is preliminary data.</text>
</comment>
<dbReference type="Proteomes" id="UP001500457">
    <property type="component" value="Unassembled WGS sequence"/>
</dbReference>
<proteinExistence type="predicted"/>
<dbReference type="Pfam" id="PF00903">
    <property type="entry name" value="Glyoxalase"/>
    <property type="match status" value="1"/>
</dbReference>
<dbReference type="SUPFAM" id="SSF54593">
    <property type="entry name" value="Glyoxalase/Bleomycin resistance protein/Dihydroxybiphenyl dioxygenase"/>
    <property type="match status" value="1"/>
</dbReference>
<dbReference type="Gene3D" id="3.10.180.10">
    <property type="entry name" value="2,3-Dihydroxybiphenyl 1,2-Dioxygenase, domain 1"/>
    <property type="match status" value="1"/>
</dbReference>
<accession>A0ABP9DYX5</accession>
<reference evidence="3" key="1">
    <citation type="journal article" date="2019" name="Int. J. Syst. Evol. Microbiol.">
        <title>The Global Catalogue of Microorganisms (GCM) 10K type strain sequencing project: providing services to taxonomists for standard genome sequencing and annotation.</title>
        <authorList>
            <consortium name="The Broad Institute Genomics Platform"/>
            <consortium name="The Broad Institute Genome Sequencing Center for Infectious Disease"/>
            <person name="Wu L."/>
            <person name="Ma J."/>
        </authorList>
    </citation>
    <scope>NUCLEOTIDE SEQUENCE [LARGE SCALE GENOMIC DNA]</scope>
    <source>
        <strain evidence="3">JCM 17983</strain>
    </source>
</reference>
<organism evidence="2 3">
    <name type="scientific">Actinomycetospora straminea</name>
    <dbReference type="NCBI Taxonomy" id="663607"/>
    <lineage>
        <taxon>Bacteria</taxon>
        <taxon>Bacillati</taxon>
        <taxon>Actinomycetota</taxon>
        <taxon>Actinomycetes</taxon>
        <taxon>Pseudonocardiales</taxon>
        <taxon>Pseudonocardiaceae</taxon>
        <taxon>Actinomycetospora</taxon>
    </lineage>
</organism>
<gene>
    <name evidence="2" type="ORF">GCM10023203_10240</name>
</gene>
<dbReference type="RefSeq" id="WP_274229642.1">
    <property type="nucleotide sequence ID" value="NZ_BAABHQ010000002.1"/>
</dbReference>
<dbReference type="EMBL" id="BAABHQ010000002">
    <property type="protein sequence ID" value="GAA4864335.1"/>
    <property type="molecule type" value="Genomic_DNA"/>
</dbReference>
<dbReference type="PROSITE" id="PS51819">
    <property type="entry name" value="VOC"/>
    <property type="match status" value="1"/>
</dbReference>
<evidence type="ECO:0000313" key="3">
    <source>
        <dbReference type="Proteomes" id="UP001500457"/>
    </source>
</evidence>